<reference evidence="4" key="1">
    <citation type="submission" date="2016-06" db="UniProtKB">
        <authorList>
            <consortium name="WormBaseParasite"/>
        </authorList>
    </citation>
    <scope>IDENTIFICATION</scope>
</reference>
<evidence type="ECO:0000313" key="3">
    <source>
        <dbReference type="Proteomes" id="UP000271098"/>
    </source>
</evidence>
<dbReference type="EMBL" id="UYRT01087703">
    <property type="protein sequence ID" value="VDN32866.1"/>
    <property type="molecule type" value="Genomic_DNA"/>
</dbReference>
<dbReference type="Proteomes" id="UP000271098">
    <property type="component" value="Unassembled WGS sequence"/>
</dbReference>
<reference evidence="2 3" key="2">
    <citation type="submission" date="2018-11" db="EMBL/GenBank/DDBJ databases">
        <authorList>
            <consortium name="Pathogen Informatics"/>
        </authorList>
    </citation>
    <scope>NUCLEOTIDE SEQUENCE [LARGE SCALE GENOMIC DNA]</scope>
</reference>
<accession>A0A183EDD8</accession>
<evidence type="ECO:0000313" key="4">
    <source>
        <dbReference type="WBParaSite" id="GPUH_0001900401-mRNA-1"/>
    </source>
</evidence>
<evidence type="ECO:0000259" key="1">
    <source>
        <dbReference type="Pfam" id="PF25151"/>
    </source>
</evidence>
<feature type="domain" description="tRNA (32-2'-O)-methyltransferase regulator THADA-like C-terminal TPR repeats region" evidence="1">
    <location>
        <begin position="16"/>
        <end position="58"/>
    </location>
</feature>
<evidence type="ECO:0000313" key="2">
    <source>
        <dbReference type="EMBL" id="VDN32866.1"/>
    </source>
</evidence>
<dbReference type="GO" id="GO:0005829">
    <property type="term" value="C:cytosol"/>
    <property type="evidence" value="ECO:0007669"/>
    <property type="project" value="TreeGrafter"/>
</dbReference>
<keyword evidence="3" id="KW-1185">Reference proteome</keyword>
<dbReference type="PANTHER" id="PTHR14387:SF7">
    <property type="entry name" value="THYROID ADENOMA-ASSOCIATED PROTEIN"/>
    <property type="match status" value="1"/>
</dbReference>
<dbReference type="InterPro" id="IPR056842">
    <property type="entry name" value="THADA-like_TPR_C"/>
</dbReference>
<dbReference type="OrthoDB" id="73997at2759"/>
<protein>
    <submittedName>
        <fullName evidence="4">Secreted protein</fullName>
    </submittedName>
</protein>
<dbReference type="Pfam" id="PF25151">
    <property type="entry name" value="TPR_Trm732_C"/>
    <property type="match status" value="1"/>
</dbReference>
<dbReference type="GO" id="GO:0030488">
    <property type="term" value="P:tRNA methylation"/>
    <property type="evidence" value="ECO:0007669"/>
    <property type="project" value="TreeGrafter"/>
</dbReference>
<sequence>MSLCFVCFGSDCWAIRNAASQLFAALLTRVFGVPQNVQRSFHPHQKNRISSYEFFTRYA</sequence>
<dbReference type="InterPro" id="IPR051954">
    <property type="entry name" value="tRNA_methyltransferase_THADA"/>
</dbReference>
<dbReference type="AlphaFoldDB" id="A0A183EDD8"/>
<dbReference type="PANTHER" id="PTHR14387">
    <property type="entry name" value="THADA/DEATH RECEPTOR INTERACTING PROTEIN"/>
    <property type="match status" value="1"/>
</dbReference>
<dbReference type="WBParaSite" id="GPUH_0001900401-mRNA-1">
    <property type="protein sequence ID" value="GPUH_0001900401-mRNA-1"/>
    <property type="gene ID" value="GPUH_0001900401"/>
</dbReference>
<organism evidence="4">
    <name type="scientific">Gongylonema pulchrum</name>
    <dbReference type="NCBI Taxonomy" id="637853"/>
    <lineage>
        <taxon>Eukaryota</taxon>
        <taxon>Metazoa</taxon>
        <taxon>Ecdysozoa</taxon>
        <taxon>Nematoda</taxon>
        <taxon>Chromadorea</taxon>
        <taxon>Rhabditida</taxon>
        <taxon>Spirurina</taxon>
        <taxon>Spiruromorpha</taxon>
        <taxon>Spiruroidea</taxon>
        <taxon>Gongylonematidae</taxon>
        <taxon>Gongylonema</taxon>
    </lineage>
</organism>
<gene>
    <name evidence="2" type="ORF">GPUH_LOCUS18978</name>
</gene>
<proteinExistence type="predicted"/>
<name>A0A183EDD8_9BILA</name>